<dbReference type="InterPro" id="IPR012495">
    <property type="entry name" value="TadE-like_dom"/>
</dbReference>
<keyword evidence="1" id="KW-1133">Transmembrane helix</keyword>
<feature type="domain" description="TadE-like" evidence="2">
    <location>
        <begin position="12"/>
        <end position="54"/>
    </location>
</feature>
<comment type="caution">
    <text evidence="3">The sequence shown here is derived from an EMBL/GenBank/DDBJ whole genome shotgun (WGS) entry which is preliminary data.</text>
</comment>
<sequence>MKWKRFHEDRSGATAIEFAFVCFPMLLVFLGTFEFARALQTNGNLSYAAGVGSRAIMTDNAISETDLSTKIRAAFFGGRADRLRITFGNAVEGGIAFRTVTLSYPFDFVVSAVSDASIELSVSRRVPTE</sequence>
<protein>
    <submittedName>
        <fullName evidence="3">TadE/TadG family type IV pilus assembly protein</fullName>
    </submittedName>
</protein>
<evidence type="ECO:0000313" key="4">
    <source>
        <dbReference type="Proteomes" id="UP001294412"/>
    </source>
</evidence>
<accession>A0ABU5I7F0</accession>
<dbReference type="RefSeq" id="WP_322187646.1">
    <property type="nucleotide sequence ID" value="NZ_JAXLPB010000004.1"/>
</dbReference>
<proteinExistence type="predicted"/>
<keyword evidence="1" id="KW-0812">Transmembrane</keyword>
<reference evidence="3 4" key="1">
    <citation type="submission" date="2023-12" db="EMBL/GenBank/DDBJ databases">
        <title>Description of Novel Strain Fulvimarina sp. 2208YS6-2-32 isolated from Uroteuthis (Photololigo) edulis.</title>
        <authorList>
            <person name="Park J.-S."/>
        </authorList>
    </citation>
    <scope>NUCLEOTIDE SEQUENCE [LARGE SCALE GENOMIC DNA]</scope>
    <source>
        <strain evidence="3 4">2208YS6-2-32</strain>
    </source>
</reference>
<keyword evidence="4" id="KW-1185">Reference proteome</keyword>
<evidence type="ECO:0000259" key="2">
    <source>
        <dbReference type="Pfam" id="PF07811"/>
    </source>
</evidence>
<name>A0ABU5I7F0_9HYPH</name>
<dbReference type="Proteomes" id="UP001294412">
    <property type="component" value="Unassembled WGS sequence"/>
</dbReference>
<gene>
    <name evidence="3" type="ORF">U0C82_13320</name>
</gene>
<evidence type="ECO:0000313" key="3">
    <source>
        <dbReference type="EMBL" id="MDY8110121.1"/>
    </source>
</evidence>
<feature type="transmembrane region" description="Helical" evidence="1">
    <location>
        <begin position="12"/>
        <end position="33"/>
    </location>
</feature>
<dbReference type="Pfam" id="PF07811">
    <property type="entry name" value="TadE"/>
    <property type="match status" value="1"/>
</dbReference>
<organism evidence="3 4">
    <name type="scientific">Fulvimarina uroteuthidis</name>
    <dbReference type="NCBI Taxonomy" id="3098149"/>
    <lineage>
        <taxon>Bacteria</taxon>
        <taxon>Pseudomonadati</taxon>
        <taxon>Pseudomonadota</taxon>
        <taxon>Alphaproteobacteria</taxon>
        <taxon>Hyphomicrobiales</taxon>
        <taxon>Aurantimonadaceae</taxon>
        <taxon>Fulvimarina</taxon>
    </lineage>
</organism>
<keyword evidence="1" id="KW-0472">Membrane</keyword>
<dbReference type="EMBL" id="JAXLPB010000004">
    <property type="protein sequence ID" value="MDY8110121.1"/>
    <property type="molecule type" value="Genomic_DNA"/>
</dbReference>
<evidence type="ECO:0000256" key="1">
    <source>
        <dbReference type="SAM" id="Phobius"/>
    </source>
</evidence>